<dbReference type="HOGENOM" id="CLU_295233_0_0_9"/>
<dbReference type="EMBL" id="CP002216">
    <property type="protein sequence ID" value="ADQ03686.1"/>
    <property type="molecule type" value="Genomic_DNA"/>
</dbReference>
<keyword evidence="1" id="KW-0472">Membrane</keyword>
<dbReference type="OrthoDB" id="916275at2"/>
<dbReference type="Gene3D" id="3.20.20.80">
    <property type="entry name" value="Glycosidases"/>
    <property type="match status" value="2"/>
</dbReference>
<name>E4Q1Y7_CALOW</name>
<keyword evidence="1" id="KW-1133">Transmembrane helix</keyword>
<reference evidence="2 3" key="2">
    <citation type="journal article" date="2011" name="J. Bacteriol.">
        <title>Complete genome sequences for the anaerobic, extremely thermophilic plant biomass-degrading bacteria Caldicellulosiruptor hydrothermalis, Caldicellulosiruptor kristjanssonii, Caldicellulosiruptor kronotskyensis, Caldicellulosiruptor owensenis, and Caldicellulosiruptor lactoaceticus.</title>
        <authorList>
            <person name="Blumer-Schuette S.E."/>
            <person name="Ozdemir I."/>
            <person name="Mistry D."/>
            <person name="Lucas S."/>
            <person name="Lapidus A."/>
            <person name="Cheng J.F."/>
            <person name="Goodwin L.A."/>
            <person name="Pitluck S."/>
            <person name="Land M.L."/>
            <person name="Hauser L.J."/>
            <person name="Woyke T."/>
            <person name="Mikhailova N."/>
            <person name="Pati A."/>
            <person name="Kyrpides N.C."/>
            <person name="Ivanova N."/>
            <person name="Detter J.C."/>
            <person name="Walston-Davenport K."/>
            <person name="Han S."/>
            <person name="Adams M.W."/>
            <person name="Kelly R.M."/>
        </authorList>
    </citation>
    <scope>NUCLEOTIDE SEQUENCE [LARGE SCALE GENOMIC DNA]</scope>
    <source>
        <strain evidence="3">ATCC 700167 / DSM 13100 / OL</strain>
    </source>
</reference>
<dbReference type="KEGG" id="cow:Calow_0076"/>
<protein>
    <submittedName>
        <fullName evidence="2">Uncharacterized protein</fullName>
    </submittedName>
</protein>
<dbReference type="RefSeq" id="WP_013411101.1">
    <property type="nucleotide sequence ID" value="NC_014657.1"/>
</dbReference>
<keyword evidence="1" id="KW-0812">Transmembrane</keyword>
<dbReference type="Proteomes" id="UP000006889">
    <property type="component" value="Chromosome"/>
</dbReference>
<dbReference type="InterPro" id="IPR017853">
    <property type="entry name" value="GH"/>
</dbReference>
<organism evidence="2 3">
    <name type="scientific">Caldicellulosiruptor owensensis (strain ATCC 700167 / DSM 13100 / OL)</name>
    <dbReference type="NCBI Taxonomy" id="632518"/>
    <lineage>
        <taxon>Bacteria</taxon>
        <taxon>Bacillati</taxon>
        <taxon>Bacillota</taxon>
        <taxon>Bacillota incertae sedis</taxon>
        <taxon>Caldicellulosiruptorales</taxon>
        <taxon>Caldicellulosiruptoraceae</taxon>
        <taxon>Caldicellulosiruptor</taxon>
    </lineage>
</organism>
<feature type="transmembrane region" description="Helical" evidence="1">
    <location>
        <begin position="12"/>
        <end position="32"/>
    </location>
</feature>
<gene>
    <name evidence="2" type="ordered locus">Calow_0076</name>
</gene>
<dbReference type="eggNOG" id="COG0457">
    <property type="taxonomic scope" value="Bacteria"/>
</dbReference>
<dbReference type="STRING" id="632518.Calow_0076"/>
<evidence type="ECO:0000313" key="3">
    <source>
        <dbReference type="Proteomes" id="UP000006889"/>
    </source>
</evidence>
<accession>E4Q1Y7</accession>
<evidence type="ECO:0000256" key="1">
    <source>
        <dbReference type="SAM" id="Phobius"/>
    </source>
</evidence>
<keyword evidence="3" id="KW-1185">Reference proteome</keyword>
<reference key="1">
    <citation type="submission" date="2010-09" db="EMBL/GenBank/DDBJ databases">
        <title>Complete sequence of Caldicellulosiruptor owensensis OL.</title>
        <authorList>
            <consortium name="US DOE Joint Genome Institute"/>
            <person name="Lucas S."/>
            <person name="Copeland A."/>
            <person name="Lapidus A."/>
            <person name="Cheng J.-F."/>
            <person name="Bruce D."/>
            <person name="Goodwin L."/>
            <person name="Pitluck S."/>
            <person name="Davenport K."/>
            <person name="Detter J.C."/>
            <person name="Han C."/>
            <person name="Tapia R."/>
            <person name="Land M."/>
            <person name="Hauser L."/>
            <person name="Chang Y.-J."/>
            <person name="Jeffries C."/>
            <person name="Kyrpides N."/>
            <person name="Ivanova N."/>
            <person name="Mikhailova N."/>
            <person name="Blumer-Schuette S.E."/>
            <person name="Kelly R.M."/>
            <person name="Woyke T."/>
        </authorList>
    </citation>
    <scope>NUCLEOTIDE SEQUENCE</scope>
    <source>
        <strain>OL</strain>
    </source>
</reference>
<evidence type="ECO:0000313" key="2">
    <source>
        <dbReference type="EMBL" id="ADQ03686.1"/>
    </source>
</evidence>
<dbReference type="AlphaFoldDB" id="E4Q1Y7"/>
<proteinExistence type="predicted"/>
<dbReference type="SUPFAM" id="SSF51445">
    <property type="entry name" value="(Trans)glycosidases"/>
    <property type="match status" value="1"/>
</dbReference>
<sequence length="1052" mass="123106">MRRIKIKSRVVVTAVFIIIAVLLVVPVIVWFLKPAILLNVWIVDKTVPQSDFREHGGLFWIFNFEKIKDKNQNPYNLKKDYFGFHPDSKNYKIRDIGFKDIQQKYYPDIIYLTDAYGVYKDNLNKNSKLDIKSELIYGGITKNDLLYINASLKDNILIGEFNIFQYPTEKTVSERLQDIFGVKWTGWYGRYYSDLSKGIEVPDFIVELFENRYKTKWNFKGAGIVILSESGDIVVLEKGKDFSKRPITIEFCKNYRDYYNASNNVTFYYWFEIVKPNTAQKIADFKLNLTEQGKKRLKNLSIPMIFPAILKNESKEYTSYYFAGDFADFQAKNGLYFYNIADKLHQIFTFEKSGFQDVFYWKVYVPVMKKVIAEASKKENIQKDMVEELTTEDGLALKSKIQNKELVIYNENKWEKFFVKGVNLGLALPGKYFTQMPDDPNIYYQWFKMITDMNANTVRLYTLAPPEFYQALKVFNLTSSKKVYLIQEIWPDENVPDKNYFNKSYTEEFKKEIEYAIDALHGNAEIPKRMGRAYGKYSFDVSMYTIAILIGRELEPDEVLETDRKNNINEYNGKYVKVKGSPSEVWLGMCCDYTLEYETRKYSMQHPVGIVSWPTLDPINHPSEFNAQGRKDLEYNDKAQIQIDNFDLGEKNKAGLFVAYHIYPNYPDFMNNEEKYKSYKDEKGQFLYGGYLRELRTVHKKFPILVAEFGLSTSVGVAHKNPDGYHHGGIDEKTQGEGIIRMMKAIKKEGYMGGIIFEWMDEWAKKTWITEPFMIPYDRRVLWHNKLDPEQNYGILANEALPPDKKVKVSGSQKVKNIEISSNPEYLYLKINLNNEFSSDTSLLVGIDTYDRQRGEFVVQSDRKINLPTGIEFLLKISSNETKLQVIPSYNWAKGKYSSTKSYSGSFEDIIFQTNKERVTQDGKRIPAMYHNFSVLPEGKFDDSKSTWYIDKNTVFVRIPWGLLNVTDPSSNTVLDDSRTIYQPERDMLKTSKTDSFVFYFILLQNDKTEDVLLKQNEKLISFPLSKWEDVNFSWRLKKSYYMIQKFFATIK</sequence>